<dbReference type="Proteomes" id="UP001239215">
    <property type="component" value="Unassembled WGS sequence"/>
</dbReference>
<keyword evidence="2" id="KW-0804">Transcription</keyword>
<keyword evidence="2" id="KW-0240">DNA-directed RNA polymerase</keyword>
<dbReference type="AlphaFoldDB" id="A0AAJ1TZ14"/>
<dbReference type="EMBL" id="JAUTAN010000001">
    <property type="protein sequence ID" value="MDQ1104474.1"/>
    <property type="molecule type" value="Genomic_DNA"/>
</dbReference>
<dbReference type="GO" id="GO:0000428">
    <property type="term" value="C:DNA-directed RNA polymerase complex"/>
    <property type="evidence" value="ECO:0007669"/>
    <property type="project" value="UniProtKB-KW"/>
</dbReference>
<comment type="caution">
    <text evidence="2">The sequence shown here is derived from an EMBL/GenBank/DDBJ whole genome shotgun (WGS) entry which is preliminary data.</text>
</comment>
<feature type="region of interest" description="Disordered" evidence="1">
    <location>
        <begin position="418"/>
        <end position="439"/>
    </location>
</feature>
<sequence>MVAAMADPDEFDAFYKDARDRLLAQTYLLTGDLPAARSAVREAFVVGWHHWTKVNARGEPEAEVRPRAWANASRRATTRPWHREKDIDPEVARTLEVLGDLDWAPRRMLVASEVARLPLAEASREVGVTVEDGAQHLAVGRAELAEHRGLTTPEEVEGALSAVTATLVDVRWPRPSIVRRAGQRRRRVHTVGGVALACLALVVSGAVVHDADGTATSLARSVDREAPAETPVLGPVPELAESFTTAQLLPTSEIELLSPDSAWTSTTSDNTSGDGLVLPCQQSRYADAEGLAGFVSAHRATTPEGASLRAFQASELSRDPESATATLQSWASWFGGCDEPRAQVLGTYDVTGVGDTALAFTVRVGGPPQSLVTAAIARTGDITTVVVADAASTESDAREPVVELLASAVDRVCESEAGGACSTSPALEPRLPVPTGDAPTLLDPVDLPPVPGIELPWSGTRPTTPEDNPAATVCDRAGFTDGFTDPTTRTFVIPDAGLPATFGLAQTSGRLSDQQVADGFVGTIADRLAACVEQDLVTSAEVIGSGDDASGRMIAWELEVRVDEESTVRVLMGVARAGNLVTQVAFVPAGDADLDDDTFVALVQRARERLLIADPAG</sequence>
<name>A0AAJ1TZ14_9ACTN</name>
<gene>
    <name evidence="2" type="ORF">QE405_001758</name>
</gene>
<proteinExistence type="predicted"/>
<organism evidence="2 3">
    <name type="scientific">Nocardioides zeae</name>
    <dbReference type="NCBI Taxonomy" id="1457234"/>
    <lineage>
        <taxon>Bacteria</taxon>
        <taxon>Bacillati</taxon>
        <taxon>Actinomycetota</taxon>
        <taxon>Actinomycetes</taxon>
        <taxon>Propionibacteriales</taxon>
        <taxon>Nocardioidaceae</taxon>
        <taxon>Nocardioides</taxon>
    </lineage>
</organism>
<reference evidence="2" key="1">
    <citation type="submission" date="2023-07" db="EMBL/GenBank/DDBJ databases">
        <title>Functional and genomic diversity of the sorghum phyllosphere microbiome.</title>
        <authorList>
            <person name="Shade A."/>
        </authorList>
    </citation>
    <scope>NUCLEOTIDE SEQUENCE</scope>
    <source>
        <strain evidence="2">SORGH_AS_1067</strain>
    </source>
</reference>
<evidence type="ECO:0000256" key="1">
    <source>
        <dbReference type="SAM" id="MobiDB-lite"/>
    </source>
</evidence>
<evidence type="ECO:0000313" key="2">
    <source>
        <dbReference type="EMBL" id="MDQ1104474.1"/>
    </source>
</evidence>
<accession>A0AAJ1TZ14</accession>
<protein>
    <submittedName>
        <fullName evidence="2">DNA-directed RNA polymerase specialized sigma24 family protein</fullName>
    </submittedName>
</protein>
<evidence type="ECO:0000313" key="3">
    <source>
        <dbReference type="Proteomes" id="UP001239215"/>
    </source>
</evidence>